<protein>
    <submittedName>
        <fullName evidence="2">Rab-GAP TBC domain-containing protein</fullName>
    </submittedName>
</protein>
<evidence type="ECO:0000313" key="1">
    <source>
        <dbReference type="Proteomes" id="UP000095283"/>
    </source>
</evidence>
<dbReference type="AlphaFoldDB" id="A0A1I7XIQ5"/>
<accession>A0A1I7XIQ5</accession>
<organism evidence="1 2">
    <name type="scientific">Heterorhabditis bacteriophora</name>
    <name type="common">Entomopathogenic nematode worm</name>
    <dbReference type="NCBI Taxonomy" id="37862"/>
    <lineage>
        <taxon>Eukaryota</taxon>
        <taxon>Metazoa</taxon>
        <taxon>Ecdysozoa</taxon>
        <taxon>Nematoda</taxon>
        <taxon>Chromadorea</taxon>
        <taxon>Rhabditida</taxon>
        <taxon>Rhabditina</taxon>
        <taxon>Rhabditomorpha</taxon>
        <taxon>Strongyloidea</taxon>
        <taxon>Heterorhabditidae</taxon>
        <taxon>Heterorhabditis</taxon>
    </lineage>
</organism>
<evidence type="ECO:0000313" key="2">
    <source>
        <dbReference type="WBParaSite" id="Hba_17377"/>
    </source>
</evidence>
<reference evidence="2" key="1">
    <citation type="submission" date="2016-11" db="UniProtKB">
        <authorList>
            <consortium name="WormBaseParasite"/>
        </authorList>
    </citation>
    <scope>IDENTIFICATION</scope>
</reference>
<name>A0A1I7XIQ5_HETBA</name>
<dbReference type="Proteomes" id="UP000095283">
    <property type="component" value="Unplaced"/>
</dbReference>
<sequence>MPGLVKPVPTVPSVDDLCSIFDDVMSVTSLLDAPNDTFYSNVTEDVGEDTTNDDLMRIKCMTDSKYMYRSVVVARSEFGSEGGSNYGGSVISNRSNLCDLRKLINKAMEPQGLWDLSQNDPSTAELGKKVLNNEMTDSGLSRSTVSKLRTPSMHFNECECSSQMSLEWFDDELRMRDINAETQLPNDRLYCDVEQKQLEVGVAVSSIYYLPNSHDLMAFACEKFQPFSSQFAAIQKLYHRQRLKRIGYMKNKEEGNLGLFLCSALYHRCTLIMDETWEALEKWIPTIWAHFLACAVLIISKRFHNKAIVEFFARIH</sequence>
<dbReference type="WBParaSite" id="Hba_17377">
    <property type="protein sequence ID" value="Hba_17377"/>
    <property type="gene ID" value="Hba_17377"/>
</dbReference>
<proteinExistence type="predicted"/>
<keyword evidence="1" id="KW-1185">Reference proteome</keyword>